<accession>A0A386UJP1</accession>
<gene>
    <name evidence="2" type="ORF">PY32053_01258</name>
</gene>
<protein>
    <submittedName>
        <fullName evidence="2">Phage terminase large subunit family protein</fullName>
    </submittedName>
</protein>
<reference evidence="3" key="1">
    <citation type="submission" date="2018-07" db="EMBL/GenBank/DDBJ databases">
        <title>Genome Structure of the Opportunistic Pathogen Paracoccus yeei (Alphaproteobacteria) and Identification of Putative Virulence Factors.</title>
        <authorList>
            <person name="Lasek R."/>
            <person name="Szuplewska M."/>
            <person name="Mitura M."/>
            <person name="Decewicz P."/>
            <person name="Chmielowska C."/>
            <person name="Pawlot A."/>
            <person name="Sentkowska D."/>
            <person name="Czarnecki J."/>
            <person name="Bartosik D."/>
        </authorList>
    </citation>
    <scope>NUCLEOTIDE SEQUENCE [LARGE SCALE GENOMIC DNA]</scope>
    <source>
        <strain evidence="3">CCUG 32053</strain>
    </source>
</reference>
<proteinExistence type="predicted"/>
<evidence type="ECO:0000313" key="3">
    <source>
        <dbReference type="Proteomes" id="UP000272010"/>
    </source>
</evidence>
<dbReference type="GeneID" id="89224724"/>
<dbReference type="RefSeq" id="WP_338044284.1">
    <property type="nucleotide sequence ID" value="NZ_CAJGAB010000100.1"/>
</dbReference>
<evidence type="ECO:0000256" key="1">
    <source>
        <dbReference type="SAM" id="MobiDB-lite"/>
    </source>
</evidence>
<feature type="region of interest" description="Disordered" evidence="1">
    <location>
        <begin position="95"/>
        <end position="115"/>
    </location>
</feature>
<evidence type="ECO:0000313" key="2">
    <source>
        <dbReference type="EMBL" id="AYF00903.1"/>
    </source>
</evidence>
<sequence>MNFASFEGAEDIAVAWARGLAPDPAQTVAEWADRHRILSSRAASEAGPYRTSRTPYLKAIMEALSPNNPAHQGSRSGQGSSAWSVLRIGQAGAAAGGAAAGHRRWDQRISASKLG</sequence>
<dbReference type="Proteomes" id="UP000272010">
    <property type="component" value="Chromosome"/>
</dbReference>
<dbReference type="EMBL" id="CP031078">
    <property type="protein sequence ID" value="AYF00903.1"/>
    <property type="molecule type" value="Genomic_DNA"/>
</dbReference>
<name>A0A386UJP1_9RHOB</name>
<organism evidence="2 3">
    <name type="scientific">Paracoccus yeei</name>
    <dbReference type="NCBI Taxonomy" id="147645"/>
    <lineage>
        <taxon>Bacteria</taxon>
        <taxon>Pseudomonadati</taxon>
        <taxon>Pseudomonadota</taxon>
        <taxon>Alphaproteobacteria</taxon>
        <taxon>Rhodobacterales</taxon>
        <taxon>Paracoccaceae</taxon>
        <taxon>Paracoccus</taxon>
    </lineage>
</organism>
<dbReference type="AlphaFoldDB" id="A0A386UJP1"/>